<dbReference type="Proteomes" id="UP001139494">
    <property type="component" value="Unassembled WGS sequence"/>
</dbReference>
<reference evidence="2" key="1">
    <citation type="journal article" date="2023" name="Front. Microbiol.">
        <title>Genomic-based phylogenetic and metabolic analyses of the genus Natronomonas, and description of Natronomonas aquatica sp. nov.</title>
        <authorList>
            <person name="Garcia-Roldan A."/>
            <person name="Duran-Viseras A."/>
            <person name="de la Haba R.R."/>
            <person name="Corral P."/>
            <person name="Sanchez-Porro C."/>
            <person name="Ventosa A."/>
        </authorList>
    </citation>
    <scope>NUCLEOTIDE SEQUENCE</scope>
    <source>
        <strain evidence="2">F2-12</strain>
    </source>
</reference>
<sequence length="68" mass="7380">MPEETTSGRLDGVVRSVRESDGSTELANPKIAVAAVLLLVALPLVPFLAVGWYISRTITGVRKRVSWE</sequence>
<name>A0A9R1D670_9EURY</name>
<dbReference type="Pfam" id="PF24379">
    <property type="entry name" value="DUF7535"/>
    <property type="match status" value="1"/>
</dbReference>
<proteinExistence type="predicted"/>
<keyword evidence="1" id="KW-0472">Membrane</keyword>
<keyword evidence="3" id="KW-1185">Reference proteome</keyword>
<dbReference type="InterPro" id="IPR055957">
    <property type="entry name" value="DUF7535"/>
</dbReference>
<keyword evidence="1" id="KW-1133">Transmembrane helix</keyword>
<evidence type="ECO:0000256" key="1">
    <source>
        <dbReference type="SAM" id="Phobius"/>
    </source>
</evidence>
<gene>
    <name evidence="2" type="ORF">KM295_05840</name>
</gene>
<dbReference type="AlphaFoldDB" id="A0A9R1D670"/>
<protein>
    <submittedName>
        <fullName evidence="2">Uncharacterized protein</fullName>
    </submittedName>
</protein>
<dbReference type="EMBL" id="JAHLKM010000005">
    <property type="protein sequence ID" value="MCQ4333028.1"/>
    <property type="molecule type" value="Genomic_DNA"/>
</dbReference>
<evidence type="ECO:0000313" key="2">
    <source>
        <dbReference type="EMBL" id="MCQ4333028.1"/>
    </source>
</evidence>
<keyword evidence="1" id="KW-0812">Transmembrane</keyword>
<comment type="caution">
    <text evidence="2">The sequence shown here is derived from an EMBL/GenBank/DDBJ whole genome shotgun (WGS) entry which is preliminary data.</text>
</comment>
<dbReference type="RefSeq" id="WP_256029034.1">
    <property type="nucleotide sequence ID" value="NZ_JAHLKM010000005.1"/>
</dbReference>
<evidence type="ECO:0000313" key="3">
    <source>
        <dbReference type="Proteomes" id="UP001139494"/>
    </source>
</evidence>
<accession>A0A9R1D670</accession>
<organism evidence="2 3">
    <name type="scientific">Natronomonas aquatica</name>
    <dbReference type="NCBI Taxonomy" id="2841590"/>
    <lineage>
        <taxon>Archaea</taxon>
        <taxon>Methanobacteriati</taxon>
        <taxon>Methanobacteriota</taxon>
        <taxon>Stenosarchaea group</taxon>
        <taxon>Halobacteria</taxon>
        <taxon>Halobacteriales</taxon>
        <taxon>Natronomonadaceae</taxon>
        <taxon>Natronomonas</taxon>
    </lineage>
</organism>
<feature type="transmembrane region" description="Helical" evidence="1">
    <location>
        <begin position="31"/>
        <end position="54"/>
    </location>
</feature>